<dbReference type="PANTHER" id="PTHR42928:SF5">
    <property type="entry name" value="BLR1237 PROTEIN"/>
    <property type="match status" value="1"/>
</dbReference>
<feature type="signal peptide" evidence="2">
    <location>
        <begin position="1"/>
        <end position="29"/>
    </location>
</feature>
<gene>
    <name evidence="3" type="ORF">WKW82_29350</name>
</gene>
<keyword evidence="4" id="KW-1185">Reference proteome</keyword>
<evidence type="ECO:0000256" key="2">
    <source>
        <dbReference type="SAM" id="SignalP"/>
    </source>
</evidence>
<evidence type="ECO:0000313" key="3">
    <source>
        <dbReference type="EMBL" id="MEJ8850779.1"/>
    </source>
</evidence>
<evidence type="ECO:0000256" key="1">
    <source>
        <dbReference type="ARBA" id="ARBA00006987"/>
    </source>
</evidence>
<accession>A0ABU8WTP6</accession>
<dbReference type="PANTHER" id="PTHR42928">
    <property type="entry name" value="TRICARBOXYLATE-BINDING PROTEIN"/>
    <property type="match status" value="1"/>
</dbReference>
<keyword evidence="2" id="KW-0732">Signal</keyword>
<name>A0ABU8WTP6_9BURK</name>
<dbReference type="Proteomes" id="UP001385892">
    <property type="component" value="Unassembled WGS sequence"/>
</dbReference>
<dbReference type="Pfam" id="PF03401">
    <property type="entry name" value="TctC"/>
    <property type="match status" value="1"/>
</dbReference>
<reference evidence="3 4" key="1">
    <citation type="submission" date="2024-03" db="EMBL/GenBank/DDBJ databases">
        <title>Novel species of the genus Variovorax.</title>
        <authorList>
            <person name="Liu Q."/>
            <person name="Xin Y.-H."/>
        </authorList>
    </citation>
    <scope>NUCLEOTIDE SEQUENCE [LARGE SCALE GENOMIC DNA]</scope>
    <source>
        <strain evidence="3 4">KACC 18900</strain>
    </source>
</reference>
<dbReference type="RefSeq" id="WP_340346228.1">
    <property type="nucleotide sequence ID" value="NZ_JBBKZT010000017.1"/>
</dbReference>
<dbReference type="PIRSF" id="PIRSF017082">
    <property type="entry name" value="YflP"/>
    <property type="match status" value="1"/>
</dbReference>
<protein>
    <submittedName>
        <fullName evidence="3">Tripartite tricarboxylate transporter substrate-binding protein</fullName>
    </submittedName>
</protein>
<organism evidence="3 4">
    <name type="scientific">Variovorax rhizosphaerae</name>
    <dbReference type="NCBI Taxonomy" id="1836200"/>
    <lineage>
        <taxon>Bacteria</taxon>
        <taxon>Pseudomonadati</taxon>
        <taxon>Pseudomonadota</taxon>
        <taxon>Betaproteobacteria</taxon>
        <taxon>Burkholderiales</taxon>
        <taxon>Comamonadaceae</taxon>
        <taxon>Variovorax</taxon>
    </lineage>
</organism>
<dbReference type="InterPro" id="IPR005064">
    <property type="entry name" value="BUG"/>
</dbReference>
<dbReference type="Gene3D" id="3.40.190.150">
    <property type="entry name" value="Bordetella uptake gene, domain 1"/>
    <property type="match status" value="1"/>
</dbReference>
<comment type="similarity">
    <text evidence="1">Belongs to the UPF0065 (bug) family.</text>
</comment>
<dbReference type="SUPFAM" id="SSF53850">
    <property type="entry name" value="Periplasmic binding protein-like II"/>
    <property type="match status" value="1"/>
</dbReference>
<dbReference type="EMBL" id="JBBKZT010000017">
    <property type="protein sequence ID" value="MEJ8850779.1"/>
    <property type="molecule type" value="Genomic_DNA"/>
</dbReference>
<sequence length="327" mass="34678">MLHAASTRRRCLSVIASLALIASTGAAHAQAEWPTRAPIRIIVPSAAGAAADFVARIFGRHLEQRLGQTVVVENQPGAATLIGVGAVMRAPADGYTFLLSGSSTQAANPSMFVKLPYDPARDFVEIGLFGMIPMIAVVKPGSPLKSIADVIARGKARDGHLSYGYYSSSSQVPPALIESRTGMRALAAPYKNITQITTDLAGGVIDFAFLDAMSAASALNGLLTPIAVTSPQRSPNLPAVPAVAETLPGFDMQTWLGLSARAGTPPEVIKRMGEYLRSATAEPAIRDALMKQGMTPRTSTPQEHTFFVAAERTRWAEFVRIADIKPQ</sequence>
<comment type="caution">
    <text evidence="3">The sequence shown here is derived from an EMBL/GenBank/DDBJ whole genome shotgun (WGS) entry which is preliminary data.</text>
</comment>
<evidence type="ECO:0000313" key="4">
    <source>
        <dbReference type="Proteomes" id="UP001385892"/>
    </source>
</evidence>
<dbReference type="Gene3D" id="3.40.190.10">
    <property type="entry name" value="Periplasmic binding protein-like II"/>
    <property type="match status" value="1"/>
</dbReference>
<proteinExistence type="inferred from homology"/>
<feature type="chain" id="PRO_5047496406" evidence="2">
    <location>
        <begin position="30"/>
        <end position="327"/>
    </location>
</feature>
<dbReference type="InterPro" id="IPR042100">
    <property type="entry name" value="Bug_dom1"/>
</dbReference>